<dbReference type="Pfam" id="PF04203">
    <property type="entry name" value="Sortase"/>
    <property type="match status" value="1"/>
</dbReference>
<evidence type="ECO:0000256" key="1">
    <source>
        <dbReference type="ARBA" id="ARBA00022801"/>
    </source>
</evidence>
<feature type="transmembrane region" description="Helical" evidence="2">
    <location>
        <begin position="20"/>
        <end position="43"/>
    </location>
</feature>
<dbReference type="AlphaFoldDB" id="A0A1F6D0V3"/>
<dbReference type="SUPFAM" id="SSF63817">
    <property type="entry name" value="Sortase"/>
    <property type="match status" value="1"/>
</dbReference>
<dbReference type="GO" id="GO:0016787">
    <property type="term" value="F:hydrolase activity"/>
    <property type="evidence" value="ECO:0007669"/>
    <property type="project" value="UniProtKB-KW"/>
</dbReference>
<gene>
    <name evidence="3" type="ORF">A3D62_02725</name>
</gene>
<keyword evidence="1" id="KW-0378">Hydrolase</keyword>
<dbReference type="InterPro" id="IPR005754">
    <property type="entry name" value="Sortase"/>
</dbReference>
<evidence type="ECO:0000313" key="3">
    <source>
        <dbReference type="EMBL" id="OGG55074.1"/>
    </source>
</evidence>
<dbReference type="InterPro" id="IPR023365">
    <property type="entry name" value="Sortase_dom-sf"/>
</dbReference>
<keyword evidence="2" id="KW-0812">Transmembrane</keyword>
<proteinExistence type="predicted"/>
<dbReference type="Proteomes" id="UP000177659">
    <property type="component" value="Unassembled WGS sequence"/>
</dbReference>
<sequence>MMSIISDLQKHIRFIIQHRWRFLCMYLLVFFFTYLLLSLFGFVPESMNRISEGSMNERVVVEQKAPIEPERIVIPEANVDVEIRNPQGNNIATLDAELKKGAVHYPGSALLNEGGNMFLFGHSSYLPIVHNRNYKAFNNLQKLKEGDSIYVYAEGLEYRYRVTSVALAQASEVVVDLRKGTGKRLTLSTCNSFGDIAERYIVEADFVGSYPIAS</sequence>
<evidence type="ECO:0000256" key="2">
    <source>
        <dbReference type="SAM" id="Phobius"/>
    </source>
</evidence>
<name>A0A1F6D0V3_9BACT</name>
<evidence type="ECO:0008006" key="5">
    <source>
        <dbReference type="Google" id="ProtNLM"/>
    </source>
</evidence>
<keyword evidence="2" id="KW-1133">Transmembrane helix</keyword>
<accession>A0A1F6D0V3</accession>
<dbReference type="EMBL" id="MFLC01000020">
    <property type="protein sequence ID" value="OGG55074.1"/>
    <property type="molecule type" value="Genomic_DNA"/>
</dbReference>
<dbReference type="Gene3D" id="2.40.260.10">
    <property type="entry name" value="Sortase"/>
    <property type="match status" value="1"/>
</dbReference>
<protein>
    <recommendedName>
        <fullName evidence="5">Sortase</fullName>
    </recommendedName>
</protein>
<dbReference type="NCBIfam" id="TIGR01076">
    <property type="entry name" value="sortase_fam"/>
    <property type="match status" value="1"/>
</dbReference>
<organism evidence="3 4">
    <name type="scientific">Candidatus Kaiserbacteria bacterium RIFCSPHIGHO2_02_FULL_49_11</name>
    <dbReference type="NCBI Taxonomy" id="1798489"/>
    <lineage>
        <taxon>Bacteria</taxon>
        <taxon>Candidatus Kaiseribacteriota</taxon>
    </lineage>
</organism>
<comment type="caution">
    <text evidence="3">The sequence shown here is derived from an EMBL/GenBank/DDBJ whole genome shotgun (WGS) entry which is preliminary data.</text>
</comment>
<evidence type="ECO:0000313" key="4">
    <source>
        <dbReference type="Proteomes" id="UP000177659"/>
    </source>
</evidence>
<reference evidence="3 4" key="1">
    <citation type="journal article" date="2016" name="Nat. Commun.">
        <title>Thousands of microbial genomes shed light on interconnected biogeochemical processes in an aquifer system.</title>
        <authorList>
            <person name="Anantharaman K."/>
            <person name="Brown C.T."/>
            <person name="Hug L.A."/>
            <person name="Sharon I."/>
            <person name="Castelle C.J."/>
            <person name="Probst A.J."/>
            <person name="Thomas B.C."/>
            <person name="Singh A."/>
            <person name="Wilkins M.J."/>
            <person name="Karaoz U."/>
            <person name="Brodie E.L."/>
            <person name="Williams K.H."/>
            <person name="Hubbard S.S."/>
            <person name="Banfield J.F."/>
        </authorList>
    </citation>
    <scope>NUCLEOTIDE SEQUENCE [LARGE SCALE GENOMIC DNA]</scope>
</reference>
<keyword evidence="2" id="KW-0472">Membrane</keyword>